<comment type="caution">
    <text evidence="5">The sequence shown here is derived from an EMBL/GenBank/DDBJ whole genome shotgun (WGS) entry which is preliminary data.</text>
</comment>
<reference evidence="5" key="1">
    <citation type="journal article" date="2014" name="Int. J. Syst. Evol. Microbiol.">
        <title>Complete genome sequence of Corynebacterium casei LMG S-19264T (=DSM 44701T), isolated from a smear-ripened cheese.</title>
        <authorList>
            <consortium name="US DOE Joint Genome Institute (JGI-PGF)"/>
            <person name="Walter F."/>
            <person name="Albersmeier A."/>
            <person name="Kalinowski J."/>
            <person name="Ruckert C."/>
        </authorList>
    </citation>
    <scope>NUCLEOTIDE SEQUENCE</scope>
    <source>
        <strain evidence="5">JCM 3131</strain>
    </source>
</reference>
<dbReference type="AlphaFoldDB" id="A0A918EQU5"/>
<dbReference type="SUPFAM" id="SSF46785">
    <property type="entry name" value="Winged helix' DNA-binding domain"/>
    <property type="match status" value="1"/>
</dbReference>
<dbReference type="PANTHER" id="PTHR33164">
    <property type="entry name" value="TRANSCRIPTIONAL REGULATOR, MARR FAMILY"/>
    <property type="match status" value="1"/>
</dbReference>
<dbReference type="GO" id="GO:0003677">
    <property type="term" value="F:DNA binding"/>
    <property type="evidence" value="ECO:0007669"/>
    <property type="project" value="UniProtKB-KW"/>
</dbReference>
<dbReference type="EMBL" id="BMQK01000003">
    <property type="protein sequence ID" value="GGQ52706.1"/>
    <property type="molecule type" value="Genomic_DNA"/>
</dbReference>
<evidence type="ECO:0000256" key="1">
    <source>
        <dbReference type="ARBA" id="ARBA00023015"/>
    </source>
</evidence>
<gene>
    <name evidence="5" type="ORF">GCM10010145_22720</name>
</gene>
<dbReference type="InterPro" id="IPR036388">
    <property type="entry name" value="WH-like_DNA-bd_sf"/>
</dbReference>
<dbReference type="RefSeq" id="WP_229820947.1">
    <property type="nucleotide sequence ID" value="NZ_BMQK01000003.1"/>
</dbReference>
<feature type="domain" description="HTH marR-type" evidence="4">
    <location>
        <begin position="1"/>
        <end position="138"/>
    </location>
</feature>
<keyword evidence="3" id="KW-0804">Transcription</keyword>
<keyword evidence="2" id="KW-0238">DNA-binding</keyword>
<sequence>MIDDPWTRTGYVAWQVAHVMGVRVEKALRPLGLTTAQHNALMHVARSPGISAADIARRTGITPQSMGAAVNALVDRGLLVRRRHPASRRVARLAVTEAGEVLATRAQEALNQVDEEAVAVLPPGERATLHALLLRLLADLNPDAVPPPGRPARMSRHG</sequence>
<dbReference type="PANTHER" id="PTHR33164:SF43">
    <property type="entry name" value="HTH-TYPE TRANSCRIPTIONAL REPRESSOR YETL"/>
    <property type="match status" value="1"/>
</dbReference>
<keyword evidence="1" id="KW-0805">Transcription regulation</keyword>
<proteinExistence type="predicted"/>
<dbReference type="Proteomes" id="UP000620156">
    <property type="component" value="Unassembled WGS sequence"/>
</dbReference>
<accession>A0A918EQU5</accession>
<dbReference type="GO" id="GO:0003700">
    <property type="term" value="F:DNA-binding transcription factor activity"/>
    <property type="evidence" value="ECO:0007669"/>
    <property type="project" value="InterPro"/>
</dbReference>
<evidence type="ECO:0000256" key="2">
    <source>
        <dbReference type="ARBA" id="ARBA00023125"/>
    </source>
</evidence>
<name>A0A918EQU5_9ACTN</name>
<dbReference type="InterPro" id="IPR000835">
    <property type="entry name" value="HTH_MarR-typ"/>
</dbReference>
<keyword evidence="6" id="KW-1185">Reference proteome</keyword>
<dbReference type="InterPro" id="IPR039422">
    <property type="entry name" value="MarR/SlyA-like"/>
</dbReference>
<evidence type="ECO:0000313" key="6">
    <source>
        <dbReference type="Proteomes" id="UP000620156"/>
    </source>
</evidence>
<protein>
    <recommendedName>
        <fullName evidence="4">HTH marR-type domain-containing protein</fullName>
    </recommendedName>
</protein>
<dbReference type="InterPro" id="IPR023187">
    <property type="entry name" value="Tscrpt_reg_MarR-type_CS"/>
</dbReference>
<reference evidence="5" key="2">
    <citation type="submission" date="2020-09" db="EMBL/GenBank/DDBJ databases">
        <authorList>
            <person name="Sun Q."/>
            <person name="Ohkuma M."/>
        </authorList>
    </citation>
    <scope>NUCLEOTIDE SEQUENCE</scope>
    <source>
        <strain evidence="5">JCM 3131</strain>
    </source>
</reference>
<dbReference type="Gene3D" id="1.10.10.10">
    <property type="entry name" value="Winged helix-like DNA-binding domain superfamily/Winged helix DNA-binding domain"/>
    <property type="match status" value="1"/>
</dbReference>
<dbReference type="PROSITE" id="PS50995">
    <property type="entry name" value="HTH_MARR_2"/>
    <property type="match status" value="1"/>
</dbReference>
<dbReference type="InterPro" id="IPR036390">
    <property type="entry name" value="WH_DNA-bd_sf"/>
</dbReference>
<evidence type="ECO:0000313" key="5">
    <source>
        <dbReference type="EMBL" id="GGQ52706.1"/>
    </source>
</evidence>
<dbReference type="SMART" id="SM00347">
    <property type="entry name" value="HTH_MARR"/>
    <property type="match status" value="1"/>
</dbReference>
<dbReference type="Pfam" id="PF12802">
    <property type="entry name" value="MarR_2"/>
    <property type="match status" value="1"/>
</dbReference>
<dbReference type="PROSITE" id="PS01117">
    <property type="entry name" value="HTH_MARR_1"/>
    <property type="match status" value="1"/>
</dbReference>
<organism evidence="5 6">
    <name type="scientific">Streptomyces ruber</name>
    <dbReference type="NCBI Taxonomy" id="83378"/>
    <lineage>
        <taxon>Bacteria</taxon>
        <taxon>Bacillati</taxon>
        <taxon>Actinomycetota</taxon>
        <taxon>Actinomycetes</taxon>
        <taxon>Kitasatosporales</taxon>
        <taxon>Streptomycetaceae</taxon>
        <taxon>Streptomyces</taxon>
    </lineage>
</organism>
<dbReference type="GO" id="GO:0006950">
    <property type="term" value="P:response to stress"/>
    <property type="evidence" value="ECO:0007669"/>
    <property type="project" value="TreeGrafter"/>
</dbReference>
<evidence type="ECO:0000259" key="4">
    <source>
        <dbReference type="PROSITE" id="PS50995"/>
    </source>
</evidence>
<evidence type="ECO:0000256" key="3">
    <source>
        <dbReference type="ARBA" id="ARBA00023163"/>
    </source>
</evidence>